<evidence type="ECO:0000313" key="3">
    <source>
        <dbReference type="Proteomes" id="UP000027616"/>
    </source>
</evidence>
<dbReference type="eggNOG" id="COG4877">
    <property type="taxonomic scope" value="Bacteria"/>
</dbReference>
<evidence type="ECO:0000313" key="2">
    <source>
        <dbReference type="EMBL" id="CDN30302.1"/>
    </source>
</evidence>
<dbReference type="AlphaFoldDB" id="A0A060R606"/>
<proteinExistence type="predicted"/>
<evidence type="ECO:0000259" key="1">
    <source>
        <dbReference type="Pfam" id="PF03869"/>
    </source>
</evidence>
<feature type="domain" description="Arc-like DNA binding" evidence="1">
    <location>
        <begin position="4"/>
        <end position="49"/>
    </location>
</feature>
<gene>
    <name evidence="2" type="ORF">BN938_0196</name>
</gene>
<dbReference type="InterPro" id="IPR005569">
    <property type="entry name" value="Arc_DNA-bd_dom"/>
</dbReference>
<dbReference type="GO" id="GO:0006355">
    <property type="term" value="P:regulation of DNA-templated transcription"/>
    <property type="evidence" value="ECO:0007669"/>
    <property type="project" value="InterPro"/>
</dbReference>
<accession>A0A060R606</accession>
<sequence>MAKETKNFVLRLDAQTMEAIEKWAEDEFRSVNGQILYILCEALKKSKRLPKTKNEPTKSNT</sequence>
<dbReference type="Proteomes" id="UP000027616">
    <property type="component" value="Chromosome I"/>
</dbReference>
<dbReference type="Gene3D" id="1.10.1220.10">
    <property type="entry name" value="Met repressor-like"/>
    <property type="match status" value="1"/>
</dbReference>
<name>A0A060R606_9BACT</name>
<dbReference type="KEGG" id="rbc:BN938_0196"/>
<dbReference type="GO" id="GO:0003677">
    <property type="term" value="F:DNA binding"/>
    <property type="evidence" value="ECO:0007669"/>
    <property type="project" value="InterPro"/>
</dbReference>
<dbReference type="SUPFAM" id="SSF47598">
    <property type="entry name" value="Ribbon-helix-helix"/>
    <property type="match status" value="1"/>
</dbReference>
<organism evidence="2 3">
    <name type="scientific">Mucinivorans hirudinis</name>
    <dbReference type="NCBI Taxonomy" id="1433126"/>
    <lineage>
        <taxon>Bacteria</taxon>
        <taxon>Pseudomonadati</taxon>
        <taxon>Bacteroidota</taxon>
        <taxon>Bacteroidia</taxon>
        <taxon>Bacteroidales</taxon>
        <taxon>Rikenellaceae</taxon>
        <taxon>Mucinivorans</taxon>
    </lineage>
</organism>
<dbReference type="InterPro" id="IPR013321">
    <property type="entry name" value="Arc_rbn_hlx_hlx"/>
</dbReference>
<keyword evidence="3" id="KW-1185">Reference proteome</keyword>
<dbReference type="PATRIC" id="fig|1433126.3.peg.194"/>
<protein>
    <recommendedName>
        <fullName evidence="1">Arc-like DNA binding domain-containing protein</fullName>
    </recommendedName>
</protein>
<dbReference type="HOGENOM" id="CLU_156623_1_0_10"/>
<dbReference type="Pfam" id="PF03869">
    <property type="entry name" value="Arc"/>
    <property type="match status" value="1"/>
</dbReference>
<dbReference type="STRING" id="1433126.BN938_0196"/>
<dbReference type="InterPro" id="IPR010985">
    <property type="entry name" value="Ribbon_hlx_hlx"/>
</dbReference>
<reference evidence="2 3" key="1">
    <citation type="journal article" date="2015" name="Genome Announc.">
        <title>Complete Genome Sequence of the Novel Leech Symbiont Mucinivorans hirudinis M3T.</title>
        <authorList>
            <person name="Nelson M.C."/>
            <person name="Bomar L."/>
            <person name="Graf J."/>
        </authorList>
    </citation>
    <scope>NUCLEOTIDE SEQUENCE [LARGE SCALE GENOMIC DNA]</scope>
    <source>
        <strain evidence="3">M3</strain>
    </source>
</reference>
<dbReference type="EMBL" id="HG934468">
    <property type="protein sequence ID" value="CDN30302.1"/>
    <property type="molecule type" value="Genomic_DNA"/>
</dbReference>
<dbReference type="OrthoDB" id="9812601at2"/>